<evidence type="ECO:0000313" key="14">
    <source>
        <dbReference type="EMBL" id="MFJ5446036.1"/>
    </source>
</evidence>
<keyword evidence="5" id="KW-0677">Repeat</keyword>
<dbReference type="Gene3D" id="3.10.580.10">
    <property type="entry name" value="CBS-domain"/>
    <property type="match status" value="1"/>
</dbReference>
<reference evidence="14 15" key="1">
    <citation type="submission" date="2024-11" db="EMBL/GenBank/DDBJ databases">
        <authorList>
            <person name="Kaparullina E.N."/>
            <person name="Delegan Y.A."/>
            <person name="Doronina N.V."/>
        </authorList>
    </citation>
    <scope>NUCLEOTIDE SEQUENCE [LARGE SCALE GENOMIC DNA]</scope>
    <source>
        <strain evidence="14 15">7sh_L</strain>
    </source>
</reference>
<evidence type="ECO:0000256" key="6">
    <source>
        <dbReference type="ARBA" id="ARBA00022989"/>
    </source>
</evidence>
<comment type="similarity">
    <text evidence="2">Belongs to the UPF0053 family.</text>
</comment>
<evidence type="ECO:0000256" key="4">
    <source>
        <dbReference type="ARBA" id="ARBA00022692"/>
    </source>
</evidence>
<keyword evidence="3" id="KW-1003">Cell membrane</keyword>
<dbReference type="RefSeq" id="WP_400881069.1">
    <property type="nucleotide sequence ID" value="NZ_JBIWXY010000001.1"/>
</dbReference>
<dbReference type="CDD" id="cd04590">
    <property type="entry name" value="CBS_pair_CorC_HlyC_assoc"/>
    <property type="match status" value="1"/>
</dbReference>
<dbReference type="SUPFAM" id="SSF56176">
    <property type="entry name" value="FAD-binding/transporter-associated domain-like"/>
    <property type="match status" value="1"/>
</dbReference>
<keyword evidence="4 10" id="KW-0812">Transmembrane</keyword>
<dbReference type="InterPro" id="IPR046342">
    <property type="entry name" value="CBS_dom_sf"/>
</dbReference>
<evidence type="ECO:0000256" key="5">
    <source>
        <dbReference type="ARBA" id="ARBA00022737"/>
    </source>
</evidence>
<name>A0ABW8GKY2_9PROT</name>
<dbReference type="InterPro" id="IPR044751">
    <property type="entry name" value="Ion_transp-like_CBS"/>
</dbReference>
<keyword evidence="7 9" id="KW-0129">CBS domain</keyword>
<evidence type="ECO:0000259" key="13">
    <source>
        <dbReference type="PROSITE" id="PS51846"/>
    </source>
</evidence>
<dbReference type="InterPro" id="IPR005170">
    <property type="entry name" value="Transptr-assoc_dom"/>
</dbReference>
<feature type="transmembrane region" description="Helical" evidence="11">
    <location>
        <begin position="12"/>
        <end position="35"/>
    </location>
</feature>
<dbReference type="SUPFAM" id="SSF54631">
    <property type="entry name" value="CBS-domain pair"/>
    <property type="match status" value="1"/>
</dbReference>
<evidence type="ECO:0000256" key="8">
    <source>
        <dbReference type="ARBA" id="ARBA00023136"/>
    </source>
</evidence>
<feature type="domain" description="CNNM transmembrane" evidence="13">
    <location>
        <begin position="4"/>
        <end position="203"/>
    </location>
</feature>
<dbReference type="Pfam" id="PF01595">
    <property type="entry name" value="CNNM"/>
    <property type="match status" value="1"/>
</dbReference>
<dbReference type="InterPro" id="IPR036318">
    <property type="entry name" value="FAD-bd_PCMH-like_sf"/>
</dbReference>
<evidence type="ECO:0000256" key="3">
    <source>
        <dbReference type="ARBA" id="ARBA00022475"/>
    </source>
</evidence>
<proteinExistence type="inferred from homology"/>
<dbReference type="Gene3D" id="3.30.465.10">
    <property type="match status" value="1"/>
</dbReference>
<dbReference type="EMBL" id="JBIWXY010000001">
    <property type="protein sequence ID" value="MFJ5446036.1"/>
    <property type="molecule type" value="Genomic_DNA"/>
</dbReference>
<evidence type="ECO:0000313" key="15">
    <source>
        <dbReference type="Proteomes" id="UP001617669"/>
    </source>
</evidence>
<keyword evidence="6 10" id="KW-1133">Transmembrane helix</keyword>
<dbReference type="PROSITE" id="PS51846">
    <property type="entry name" value="CNNM"/>
    <property type="match status" value="1"/>
</dbReference>
<comment type="subcellular location">
    <subcellularLocation>
        <location evidence="1">Cell membrane</location>
        <topology evidence="1">Multi-pass membrane protein</topology>
    </subcellularLocation>
</comment>
<comment type="caution">
    <text evidence="14">The sequence shown here is derived from an EMBL/GenBank/DDBJ whole genome shotgun (WGS) entry which is preliminary data.</text>
</comment>
<evidence type="ECO:0000256" key="2">
    <source>
        <dbReference type="ARBA" id="ARBA00006337"/>
    </source>
</evidence>
<dbReference type="Pfam" id="PF00571">
    <property type="entry name" value="CBS"/>
    <property type="match status" value="1"/>
</dbReference>
<dbReference type="InterPro" id="IPR002550">
    <property type="entry name" value="CNNM"/>
</dbReference>
<evidence type="ECO:0000259" key="12">
    <source>
        <dbReference type="PROSITE" id="PS51371"/>
    </source>
</evidence>
<protein>
    <submittedName>
        <fullName evidence="14">HlyC/CorC family transporter</fullName>
    </submittedName>
</protein>
<gene>
    <name evidence="14" type="ORF">ACIKP9_07330</name>
</gene>
<keyword evidence="15" id="KW-1185">Reference proteome</keyword>
<feature type="transmembrane region" description="Helical" evidence="11">
    <location>
        <begin position="128"/>
        <end position="150"/>
    </location>
</feature>
<dbReference type="PANTHER" id="PTHR22777:SF32">
    <property type="entry name" value="UPF0053 INNER MEMBRANE PROTEIN YFJD"/>
    <property type="match status" value="1"/>
</dbReference>
<evidence type="ECO:0000256" key="11">
    <source>
        <dbReference type="SAM" id="Phobius"/>
    </source>
</evidence>
<sequence>MIPLDSSLLWQLGILALLLFASAFFSMAETSLLMLNRHRLTILAKEGLRSAEFATRLLNEREQFLGAILLGNTLANAAAATLAAFISIRLFNLGELLMPVSTVLITFAILVFSEITPKVIAARHAEPLALSFSYVLLPLVKIGYPLIWLANLCANSLLRLLGMKVSFTQNNHTTSIEELRSIFSETTSPIPQKHREVLLNLLELEQTTVDEIMTVHTQLEIIDIEAPMEDILAQVTASQHSRLPLRKGPNEEIIGMLRIRAIMNALRTQSLSQNLLTQHMEAPYFIPSGTPVYTQMQEFKQCQQRIALVVDEYGELKGLVTLEDIIKAIIGDFAHESTQQQLSYRQEEKGSWLVDASNSLRDINNKLGITLPLDGPRTLNGLIVEHFEDIPEPGIGLKIGNYKLEILKTQDRTVKIVRIHP</sequence>
<dbReference type="PANTHER" id="PTHR22777">
    <property type="entry name" value="HEMOLYSIN-RELATED"/>
    <property type="match status" value="1"/>
</dbReference>
<feature type="transmembrane region" description="Helical" evidence="11">
    <location>
        <begin position="64"/>
        <end position="90"/>
    </location>
</feature>
<dbReference type="InterPro" id="IPR016169">
    <property type="entry name" value="FAD-bd_PCMH_sub2"/>
</dbReference>
<dbReference type="PROSITE" id="PS51371">
    <property type="entry name" value="CBS"/>
    <property type="match status" value="1"/>
</dbReference>
<feature type="domain" description="CBS" evidence="12">
    <location>
        <begin position="276"/>
        <end position="337"/>
    </location>
</feature>
<feature type="transmembrane region" description="Helical" evidence="11">
    <location>
        <begin position="96"/>
        <end position="116"/>
    </location>
</feature>
<keyword evidence="8 10" id="KW-0472">Membrane</keyword>
<dbReference type="SMART" id="SM00116">
    <property type="entry name" value="CBS"/>
    <property type="match status" value="2"/>
</dbReference>
<dbReference type="InterPro" id="IPR000644">
    <property type="entry name" value="CBS_dom"/>
</dbReference>
<evidence type="ECO:0000256" key="1">
    <source>
        <dbReference type="ARBA" id="ARBA00004651"/>
    </source>
</evidence>
<dbReference type="Proteomes" id="UP001617669">
    <property type="component" value="Unassembled WGS sequence"/>
</dbReference>
<dbReference type="Pfam" id="PF03471">
    <property type="entry name" value="CorC_HlyC"/>
    <property type="match status" value="1"/>
</dbReference>
<evidence type="ECO:0000256" key="10">
    <source>
        <dbReference type="PROSITE-ProRule" id="PRU01193"/>
    </source>
</evidence>
<accession>A0ABW8GKY2</accession>
<dbReference type="SMART" id="SM01091">
    <property type="entry name" value="CorC_HlyC"/>
    <property type="match status" value="1"/>
</dbReference>
<evidence type="ECO:0000256" key="9">
    <source>
        <dbReference type="PROSITE-ProRule" id="PRU00703"/>
    </source>
</evidence>
<evidence type="ECO:0000256" key="7">
    <source>
        <dbReference type="ARBA" id="ARBA00023122"/>
    </source>
</evidence>
<organism evidence="14 15">
    <name type="scientific">Methylobacillus methanolivorans</name>
    <dbReference type="NCBI Taxonomy" id="1848927"/>
    <lineage>
        <taxon>Bacteria</taxon>
        <taxon>Pseudomonadati</taxon>
        <taxon>Pseudomonadota</taxon>
        <taxon>Betaproteobacteria</taxon>
        <taxon>Nitrosomonadales</taxon>
        <taxon>Methylophilaceae</taxon>
        <taxon>Methylobacillus</taxon>
    </lineage>
</organism>